<evidence type="ECO:0000259" key="8">
    <source>
        <dbReference type="Pfam" id="PF02397"/>
    </source>
</evidence>
<dbReference type="InterPro" id="IPR003362">
    <property type="entry name" value="Bact_transf"/>
</dbReference>
<evidence type="ECO:0000256" key="7">
    <source>
        <dbReference type="SAM" id="Phobius"/>
    </source>
</evidence>
<dbReference type="Pfam" id="PF13727">
    <property type="entry name" value="CoA_binding_3"/>
    <property type="match status" value="1"/>
</dbReference>
<name>A0ABQ1I384_9ALTE</name>
<comment type="similarity">
    <text evidence="2">Belongs to the bacterial sugar transferase family.</text>
</comment>
<dbReference type="Pfam" id="PF02397">
    <property type="entry name" value="Bac_transf"/>
    <property type="match status" value="1"/>
</dbReference>
<accession>A0ABQ1I384</accession>
<dbReference type="EMBL" id="BMDY01000016">
    <property type="protein sequence ID" value="GGB12273.1"/>
    <property type="molecule type" value="Genomic_DNA"/>
</dbReference>
<dbReference type="InterPro" id="IPR036291">
    <property type="entry name" value="NAD(P)-bd_dom_sf"/>
</dbReference>
<feature type="transmembrane region" description="Helical" evidence="7">
    <location>
        <begin position="285"/>
        <end position="306"/>
    </location>
</feature>
<feature type="transmembrane region" description="Helical" evidence="7">
    <location>
        <begin position="50"/>
        <end position="68"/>
    </location>
</feature>
<dbReference type="PANTHER" id="PTHR30576">
    <property type="entry name" value="COLANIC BIOSYNTHESIS UDP-GLUCOSE LIPID CARRIER TRANSFERASE"/>
    <property type="match status" value="1"/>
</dbReference>
<dbReference type="InterPro" id="IPR017473">
    <property type="entry name" value="Undecaprenyl-P_gluc_Ptfrase"/>
</dbReference>
<keyword evidence="4 7" id="KW-0812">Transmembrane</keyword>
<evidence type="ECO:0000256" key="2">
    <source>
        <dbReference type="ARBA" id="ARBA00006464"/>
    </source>
</evidence>
<feature type="transmembrane region" description="Helical" evidence="7">
    <location>
        <begin position="107"/>
        <end position="129"/>
    </location>
</feature>
<dbReference type="Gene3D" id="3.40.50.720">
    <property type="entry name" value="NAD(P)-binding Rossmann-like Domain"/>
    <property type="match status" value="1"/>
</dbReference>
<comment type="caution">
    <text evidence="9">The sequence shown here is derived from an EMBL/GenBank/DDBJ whole genome shotgun (WGS) entry which is preliminary data.</text>
</comment>
<feature type="domain" description="Bacterial sugar transferase" evidence="8">
    <location>
        <begin position="280"/>
        <end position="463"/>
    </location>
</feature>
<evidence type="ECO:0000256" key="6">
    <source>
        <dbReference type="ARBA" id="ARBA00023136"/>
    </source>
</evidence>
<organism evidence="9 10">
    <name type="scientific">Agarivorans gilvus</name>
    <dbReference type="NCBI Taxonomy" id="680279"/>
    <lineage>
        <taxon>Bacteria</taxon>
        <taxon>Pseudomonadati</taxon>
        <taxon>Pseudomonadota</taxon>
        <taxon>Gammaproteobacteria</taxon>
        <taxon>Alteromonadales</taxon>
        <taxon>Alteromonadaceae</taxon>
        <taxon>Agarivorans</taxon>
    </lineage>
</organism>
<proteinExistence type="inferred from homology"/>
<dbReference type="RefSeq" id="WP_055733803.1">
    <property type="nucleotide sequence ID" value="NZ_BMDY01000016.1"/>
</dbReference>
<evidence type="ECO:0000313" key="10">
    <source>
        <dbReference type="Proteomes" id="UP000651977"/>
    </source>
</evidence>
<protein>
    <submittedName>
        <fullName evidence="9">Undecaprenyl-phosphate glucose phosphotransferase</fullName>
    </submittedName>
</protein>
<keyword evidence="3" id="KW-0808">Transferase</keyword>
<dbReference type="SUPFAM" id="SSF51735">
    <property type="entry name" value="NAD(P)-binding Rossmann-fold domains"/>
    <property type="match status" value="1"/>
</dbReference>
<evidence type="ECO:0000256" key="5">
    <source>
        <dbReference type="ARBA" id="ARBA00022989"/>
    </source>
</evidence>
<evidence type="ECO:0000256" key="1">
    <source>
        <dbReference type="ARBA" id="ARBA00004141"/>
    </source>
</evidence>
<gene>
    <name evidence="9" type="ORF">GCM10007414_27110</name>
</gene>
<reference evidence="10" key="1">
    <citation type="journal article" date="2019" name="Int. J. Syst. Evol. Microbiol.">
        <title>The Global Catalogue of Microorganisms (GCM) 10K type strain sequencing project: providing services to taxonomists for standard genome sequencing and annotation.</title>
        <authorList>
            <consortium name="The Broad Institute Genomics Platform"/>
            <consortium name="The Broad Institute Genome Sequencing Center for Infectious Disease"/>
            <person name="Wu L."/>
            <person name="Ma J."/>
        </authorList>
    </citation>
    <scope>NUCLEOTIDE SEQUENCE [LARGE SCALE GENOMIC DNA]</scope>
    <source>
        <strain evidence="10">CGMCC 1.10131</strain>
    </source>
</reference>
<feature type="transmembrane region" description="Helical" evidence="7">
    <location>
        <begin position="80"/>
        <end position="101"/>
    </location>
</feature>
<dbReference type="PANTHER" id="PTHR30576:SF21">
    <property type="entry name" value="UDP-GLUCOSE:UNDECAPRENYL-PHOSPHATE GLUCOSE-1-PHOSPHATE TRANSFERASE"/>
    <property type="match status" value="1"/>
</dbReference>
<dbReference type="NCBIfam" id="TIGR03025">
    <property type="entry name" value="EPS_sugtrans"/>
    <property type="match status" value="1"/>
</dbReference>
<keyword evidence="6 7" id="KW-0472">Membrane</keyword>
<evidence type="ECO:0000256" key="3">
    <source>
        <dbReference type="ARBA" id="ARBA00022679"/>
    </source>
</evidence>
<evidence type="ECO:0000313" key="9">
    <source>
        <dbReference type="EMBL" id="GGB12273.1"/>
    </source>
</evidence>
<dbReference type="NCBIfam" id="TIGR03023">
    <property type="entry name" value="WcaJ_sugtrans"/>
    <property type="match status" value="1"/>
</dbReference>
<sequence length="470" mass="53610">MGNENNGMVRSHEFELAIVYRITDLVIIFSTLVMLAWWRTGHVDSDFQQLAIGLGIVYLIVAESFTLYRSWRIASVKQQANTTLSVWLVTAAVILAINYFLKASDNYSRIVFAGWLVITPMLLIVWRIVFREILGLLRKTGYNTRKAIIIGVSETGLRLQKELTENADLGIVFKGFFDDRDALRLSDDTQYSGKVRPVYQALELAKRAKVDHVYIALPMHAKSRISSYLKQLSDTTCTTFIVPDFFTYNLIHSRWSSLGNIQTVSVFDSPFRGFTSVMVKRLQDIFLASVIITLISPLLLAVGLGVKLSSAGPVIFKQDRYGLDGKRIRVWKFRSMKVMENGGKVTQATQNDPRVTRFGAFIRRTSLDELPQFFNVLMGSMSIVGPRPHAVAHNEEYRHVVDRYMLRHKVKPGITGWAQINGCRGETDTLDKMERRIAYDLEYIQAWSLWMDVKIVFLTIFKGFVNKAAY</sequence>
<comment type="subcellular location">
    <subcellularLocation>
        <location evidence="1">Membrane</location>
        <topology evidence="1">Multi-pass membrane protein</topology>
    </subcellularLocation>
</comment>
<evidence type="ECO:0000256" key="4">
    <source>
        <dbReference type="ARBA" id="ARBA00022692"/>
    </source>
</evidence>
<dbReference type="InterPro" id="IPR017475">
    <property type="entry name" value="EPS_sugar_tfrase"/>
</dbReference>
<dbReference type="Proteomes" id="UP000651977">
    <property type="component" value="Unassembled WGS sequence"/>
</dbReference>
<keyword evidence="5 7" id="KW-1133">Transmembrane helix</keyword>
<feature type="transmembrane region" description="Helical" evidence="7">
    <location>
        <begin position="18"/>
        <end position="38"/>
    </location>
</feature>
<keyword evidence="10" id="KW-1185">Reference proteome</keyword>